<keyword evidence="4 8" id="KW-0812">Transmembrane</keyword>
<dbReference type="RefSeq" id="WP_253020663.1">
    <property type="nucleotide sequence ID" value="NZ_JAOSHN010000001.1"/>
</dbReference>
<evidence type="ECO:0000256" key="6">
    <source>
        <dbReference type="ARBA" id="ARBA00023065"/>
    </source>
</evidence>
<feature type="transmembrane region" description="Helical" evidence="8">
    <location>
        <begin position="122"/>
        <end position="146"/>
    </location>
</feature>
<dbReference type="InterPro" id="IPR003445">
    <property type="entry name" value="Cat_transpt"/>
</dbReference>
<comment type="subcellular location">
    <subcellularLocation>
        <location evidence="1">Cell membrane</location>
        <topology evidence="1">Multi-pass membrane protein</topology>
    </subcellularLocation>
</comment>
<dbReference type="GO" id="GO:0008324">
    <property type="term" value="F:monoatomic cation transmembrane transporter activity"/>
    <property type="evidence" value="ECO:0007669"/>
    <property type="project" value="InterPro"/>
</dbReference>
<evidence type="ECO:0000256" key="3">
    <source>
        <dbReference type="ARBA" id="ARBA00022475"/>
    </source>
</evidence>
<keyword evidence="6" id="KW-0406">Ion transport</keyword>
<dbReference type="Pfam" id="PF02386">
    <property type="entry name" value="TrkH"/>
    <property type="match status" value="1"/>
</dbReference>
<keyword evidence="7 8" id="KW-0472">Membrane</keyword>
<evidence type="ECO:0000256" key="1">
    <source>
        <dbReference type="ARBA" id="ARBA00004651"/>
    </source>
</evidence>
<evidence type="ECO:0000256" key="7">
    <source>
        <dbReference type="ARBA" id="ARBA00023136"/>
    </source>
</evidence>
<protein>
    <submittedName>
        <fullName evidence="9">H(+)-transporting ATPase</fullName>
    </submittedName>
</protein>
<gene>
    <name evidence="9" type="ORF">OBO34_02500</name>
</gene>
<sequence>MKSKRLKPRRMVVLGFLCVILLGTVLLMLPAASATDRGISFVDSLFTSTSAVCVTGLVSVDAGTSFSLFGQVVLAALIQIGGLGITSIGVIVILSAGGRFGIGKQRLIKESLNLSSGKGLTVVVRAVLYVTVAFELLGAVCSYISFSKDFSTGDAIGVSLFHSIAAFNNAGFDVLGNFQSLTGYHSDVWLCLVTSGLIIFGGLGFFVISEMVSGKSPRRWSLQTKVVLSTTLILLAGGTVLLKFTEGSSFTWLDAFFQSVSARTAGFASVEIGAMSKAGLLVLMVLMFIGASPGSTGGGVKTTTIFVLFQKARSVIFNKHCTVFKRKIPEAVVMKAFTVFAMAVGVIIFSTFLVCVLEPEFTFQQIFFEIISGYATTGLSTGITPSLCAASKIIISITMFVGRLGPLTIATIWLNRDAPAVTYSEEDVTIG</sequence>
<dbReference type="GO" id="GO:0030001">
    <property type="term" value="P:metal ion transport"/>
    <property type="evidence" value="ECO:0007669"/>
    <property type="project" value="UniProtKB-ARBA"/>
</dbReference>
<dbReference type="PANTHER" id="PTHR32024">
    <property type="entry name" value="TRK SYSTEM POTASSIUM UPTAKE PROTEIN TRKG-RELATED"/>
    <property type="match status" value="1"/>
</dbReference>
<feature type="transmembrane region" description="Helical" evidence="8">
    <location>
        <begin position="265"/>
        <end position="289"/>
    </location>
</feature>
<keyword evidence="10" id="KW-1185">Reference proteome</keyword>
<evidence type="ECO:0000256" key="2">
    <source>
        <dbReference type="ARBA" id="ARBA00022448"/>
    </source>
</evidence>
<keyword evidence="2" id="KW-0813">Transport</keyword>
<feature type="transmembrane region" description="Helical" evidence="8">
    <location>
        <begin position="72"/>
        <end position="102"/>
    </location>
</feature>
<reference evidence="9" key="1">
    <citation type="submission" date="2022-09" db="EMBL/GenBank/DDBJ databases">
        <title>Culturomic study of gut microbiota in children with autism spectrum disorder.</title>
        <authorList>
            <person name="Efimov B.A."/>
            <person name="Chaplin A.V."/>
            <person name="Sokolova S.R."/>
            <person name="Pikina A.P."/>
            <person name="Korzhanova M."/>
            <person name="Belova V."/>
            <person name="Korostin D."/>
        </authorList>
    </citation>
    <scope>NUCLEOTIDE SEQUENCE</scope>
    <source>
        <strain evidence="9">ASD5510</strain>
    </source>
</reference>
<evidence type="ECO:0000256" key="5">
    <source>
        <dbReference type="ARBA" id="ARBA00022989"/>
    </source>
</evidence>
<evidence type="ECO:0000256" key="8">
    <source>
        <dbReference type="SAM" id="Phobius"/>
    </source>
</evidence>
<comment type="caution">
    <text evidence="9">The sequence shown here is derived from an EMBL/GenBank/DDBJ whole genome shotgun (WGS) entry which is preliminary data.</text>
</comment>
<feature type="transmembrane region" description="Helical" evidence="8">
    <location>
        <begin position="226"/>
        <end position="245"/>
    </location>
</feature>
<feature type="transmembrane region" description="Helical" evidence="8">
    <location>
        <begin position="332"/>
        <end position="354"/>
    </location>
</feature>
<dbReference type="GO" id="GO:0005886">
    <property type="term" value="C:plasma membrane"/>
    <property type="evidence" value="ECO:0007669"/>
    <property type="project" value="UniProtKB-SubCell"/>
</dbReference>
<dbReference type="Proteomes" id="UP001065549">
    <property type="component" value="Unassembled WGS sequence"/>
</dbReference>
<dbReference type="EMBL" id="JAOSHN010000001">
    <property type="protein sequence ID" value="MCU7377219.1"/>
    <property type="molecule type" value="Genomic_DNA"/>
</dbReference>
<keyword evidence="5 8" id="KW-1133">Transmembrane helix</keyword>
<dbReference type="AlphaFoldDB" id="A0A9J6QRR6"/>
<name>A0A9J6QRR6_9FIRM</name>
<feature type="transmembrane region" description="Helical" evidence="8">
    <location>
        <begin position="187"/>
        <end position="206"/>
    </location>
</feature>
<proteinExistence type="predicted"/>
<accession>A0A9J6QRR6</accession>
<keyword evidence="3" id="KW-1003">Cell membrane</keyword>
<evidence type="ECO:0000256" key="4">
    <source>
        <dbReference type="ARBA" id="ARBA00022692"/>
    </source>
</evidence>
<evidence type="ECO:0000313" key="10">
    <source>
        <dbReference type="Proteomes" id="UP001065549"/>
    </source>
</evidence>
<dbReference type="PANTHER" id="PTHR32024:SF1">
    <property type="entry name" value="KTR SYSTEM POTASSIUM UPTAKE PROTEIN B"/>
    <property type="match status" value="1"/>
</dbReference>
<evidence type="ECO:0000313" key="9">
    <source>
        <dbReference type="EMBL" id="MCU7377219.1"/>
    </source>
</evidence>
<organism evidence="9 10">
    <name type="scientific">Hominibacterium faecale</name>
    <dbReference type="NCBI Taxonomy" id="2839743"/>
    <lineage>
        <taxon>Bacteria</taxon>
        <taxon>Bacillati</taxon>
        <taxon>Bacillota</taxon>
        <taxon>Clostridia</taxon>
        <taxon>Peptostreptococcales</taxon>
        <taxon>Anaerovoracaceae</taxon>
        <taxon>Hominibacterium</taxon>
    </lineage>
</organism>